<gene>
    <name evidence="1" type="ORF">DPEC_G00299170</name>
</gene>
<evidence type="ECO:0000313" key="1">
    <source>
        <dbReference type="EMBL" id="KAJ7990329.1"/>
    </source>
</evidence>
<evidence type="ECO:0000313" key="2">
    <source>
        <dbReference type="Proteomes" id="UP001157502"/>
    </source>
</evidence>
<sequence>MGQGTFGKVSKCWRGSDGELVAVKIMKIDDHRNRVIQNELKLINALSRTNVRTSHIVQFHEAFHDLTHYHLVFELLEKNLHQLQKETGFTPMAVGHIRTITCQMIQALAKLKDLTIIHADLKPENIMLVDQCRHPFRVKLIDFGSASIFDEVRFVKEPYIQSR</sequence>
<name>A0ACC2FG41_DALPE</name>
<keyword evidence="2" id="KW-1185">Reference proteome</keyword>
<dbReference type="Proteomes" id="UP001157502">
    <property type="component" value="Chromosome 28"/>
</dbReference>
<dbReference type="EMBL" id="CM055755">
    <property type="protein sequence ID" value="KAJ7990329.1"/>
    <property type="molecule type" value="Genomic_DNA"/>
</dbReference>
<protein>
    <submittedName>
        <fullName evidence="1">Uncharacterized protein</fullName>
    </submittedName>
</protein>
<reference evidence="1" key="1">
    <citation type="submission" date="2021-05" db="EMBL/GenBank/DDBJ databases">
        <authorList>
            <person name="Pan Q."/>
            <person name="Jouanno E."/>
            <person name="Zahm M."/>
            <person name="Klopp C."/>
            <person name="Cabau C."/>
            <person name="Louis A."/>
            <person name="Berthelot C."/>
            <person name="Parey E."/>
            <person name="Roest Crollius H."/>
            <person name="Montfort J."/>
            <person name="Robinson-Rechavi M."/>
            <person name="Bouchez O."/>
            <person name="Lampietro C."/>
            <person name="Lopez Roques C."/>
            <person name="Donnadieu C."/>
            <person name="Postlethwait J."/>
            <person name="Bobe J."/>
            <person name="Dillon D."/>
            <person name="Chandos A."/>
            <person name="von Hippel F."/>
            <person name="Guiguen Y."/>
        </authorList>
    </citation>
    <scope>NUCLEOTIDE SEQUENCE</scope>
    <source>
        <strain evidence="1">YG-Jan2019</strain>
    </source>
</reference>
<organism evidence="1 2">
    <name type="scientific">Dallia pectoralis</name>
    <name type="common">Alaska blackfish</name>
    <dbReference type="NCBI Taxonomy" id="75939"/>
    <lineage>
        <taxon>Eukaryota</taxon>
        <taxon>Metazoa</taxon>
        <taxon>Chordata</taxon>
        <taxon>Craniata</taxon>
        <taxon>Vertebrata</taxon>
        <taxon>Euteleostomi</taxon>
        <taxon>Actinopterygii</taxon>
        <taxon>Neopterygii</taxon>
        <taxon>Teleostei</taxon>
        <taxon>Protacanthopterygii</taxon>
        <taxon>Esociformes</taxon>
        <taxon>Umbridae</taxon>
        <taxon>Dallia</taxon>
    </lineage>
</organism>
<accession>A0ACC2FG41</accession>
<proteinExistence type="predicted"/>
<comment type="caution">
    <text evidence="1">The sequence shown here is derived from an EMBL/GenBank/DDBJ whole genome shotgun (WGS) entry which is preliminary data.</text>
</comment>